<dbReference type="SFLD" id="SFLDS00029">
    <property type="entry name" value="Radical_SAM"/>
    <property type="match status" value="1"/>
</dbReference>
<evidence type="ECO:0000256" key="12">
    <source>
        <dbReference type="ARBA" id="ARBA00023157"/>
    </source>
</evidence>
<keyword evidence="9" id="KW-0479">Metal-binding</keyword>
<dbReference type="PANTHER" id="PTHR30544:SF5">
    <property type="entry name" value="RADICAL SAM CORE DOMAIN-CONTAINING PROTEIN"/>
    <property type="match status" value="1"/>
</dbReference>
<dbReference type="GO" id="GO:0030488">
    <property type="term" value="P:tRNA methylation"/>
    <property type="evidence" value="ECO:0007669"/>
    <property type="project" value="TreeGrafter"/>
</dbReference>
<dbReference type="AlphaFoldDB" id="A0A5C5W689"/>
<keyword evidence="7 14" id="KW-0808">Transferase</keyword>
<keyword evidence="15" id="KW-1185">Reference proteome</keyword>
<gene>
    <name evidence="14" type="primary">cfr</name>
    <name evidence="14" type="ORF">Pla111_15840</name>
</gene>
<name>A0A5C5W689_9BACT</name>
<comment type="cofactor">
    <cofactor evidence="1">
        <name>[4Fe-4S] cluster</name>
        <dbReference type="ChEBI" id="CHEBI:49883"/>
    </cofactor>
</comment>
<dbReference type="EMBL" id="SJPH01000003">
    <property type="protein sequence ID" value="TWT46488.1"/>
    <property type="molecule type" value="Genomic_DNA"/>
</dbReference>
<dbReference type="SUPFAM" id="SSF102114">
    <property type="entry name" value="Radical SAM enzymes"/>
    <property type="match status" value="1"/>
</dbReference>
<dbReference type="InterPro" id="IPR007197">
    <property type="entry name" value="rSAM"/>
</dbReference>
<dbReference type="EC" id="2.1.1.224" evidence="14"/>
<reference evidence="14 15" key="1">
    <citation type="submission" date="2019-02" db="EMBL/GenBank/DDBJ databases">
        <title>Deep-cultivation of Planctomycetes and their phenomic and genomic characterization uncovers novel biology.</title>
        <authorList>
            <person name="Wiegand S."/>
            <person name="Jogler M."/>
            <person name="Boedeker C."/>
            <person name="Pinto D."/>
            <person name="Vollmers J."/>
            <person name="Rivas-Marin E."/>
            <person name="Kohn T."/>
            <person name="Peeters S.H."/>
            <person name="Heuer A."/>
            <person name="Rast P."/>
            <person name="Oberbeckmann S."/>
            <person name="Bunk B."/>
            <person name="Jeske O."/>
            <person name="Meyerdierks A."/>
            <person name="Storesund J.E."/>
            <person name="Kallscheuer N."/>
            <person name="Luecker S."/>
            <person name="Lage O.M."/>
            <person name="Pohl T."/>
            <person name="Merkel B.J."/>
            <person name="Hornburger P."/>
            <person name="Mueller R.-W."/>
            <person name="Bruemmer F."/>
            <person name="Labrenz M."/>
            <person name="Spormann A.M."/>
            <person name="Op Den Camp H."/>
            <person name="Overmann J."/>
            <person name="Amann R."/>
            <person name="Jetten M.S.M."/>
            <person name="Mascher T."/>
            <person name="Medema M.H."/>
            <person name="Devos D.P."/>
            <person name="Kaster A.-K."/>
            <person name="Ovreas L."/>
            <person name="Rohde M."/>
            <person name="Galperin M.Y."/>
            <person name="Jogler C."/>
        </authorList>
    </citation>
    <scope>NUCLEOTIDE SEQUENCE [LARGE SCALE GENOMIC DNA]</scope>
    <source>
        <strain evidence="14 15">Pla111</strain>
    </source>
</reference>
<keyword evidence="6 14" id="KW-0489">Methyltransferase</keyword>
<evidence type="ECO:0000256" key="6">
    <source>
        <dbReference type="ARBA" id="ARBA00022603"/>
    </source>
</evidence>
<dbReference type="Pfam" id="PF04055">
    <property type="entry name" value="Radical_SAM"/>
    <property type="match status" value="1"/>
</dbReference>
<evidence type="ECO:0000256" key="8">
    <source>
        <dbReference type="ARBA" id="ARBA00022691"/>
    </source>
</evidence>
<dbReference type="GO" id="GO:0005737">
    <property type="term" value="C:cytoplasm"/>
    <property type="evidence" value="ECO:0007669"/>
    <property type="project" value="UniProtKB-SubCell"/>
</dbReference>
<evidence type="ECO:0000256" key="1">
    <source>
        <dbReference type="ARBA" id="ARBA00001966"/>
    </source>
</evidence>
<sequence>MPSLPLSIVRPTASTPSIYEDKAVEQARRVLRFDPGLVRRLRTALFKHNRSPSDALLTLPVQLRRQFSSQIALTALTLCERFDSGIDGASKLIFKTAEGYAIESVLLRAATGRVALCVSSQIGCAAKCDFCATGRMGMAHDLSAAEILDQVAQANRQLSAEGRRVRNLVFMGMGEPLHNEQSVSEALDFLTSAQGFHHPHSRILLSTVGVADALERMAERFPRVNYAISLHAADQAVRERIIPLAKRYPLHDLRGTVSRLNALQSDRTTVMLEYLMLAGINDAPEDADRLIEWSRTLRVHLNLIPYNPVDDAPHLVGSDRATIERFGERLKAAGLPTTIRYSMGRDVDAACGQLVRRENRALARSTAMASALA</sequence>
<comment type="caution">
    <text evidence="14">The sequence shown here is derived from an EMBL/GenBank/DDBJ whole genome shotgun (WGS) entry which is preliminary data.</text>
</comment>
<evidence type="ECO:0000256" key="11">
    <source>
        <dbReference type="ARBA" id="ARBA00023014"/>
    </source>
</evidence>
<dbReference type="InterPro" id="IPR004383">
    <property type="entry name" value="rRNA_lsu_MTrfase_RlmN/Cfr"/>
</dbReference>
<evidence type="ECO:0000256" key="3">
    <source>
        <dbReference type="ARBA" id="ARBA00007544"/>
    </source>
</evidence>
<evidence type="ECO:0000256" key="7">
    <source>
        <dbReference type="ARBA" id="ARBA00022679"/>
    </source>
</evidence>
<keyword evidence="4" id="KW-0004">4Fe-4S</keyword>
<dbReference type="OrthoDB" id="9793973at2"/>
<evidence type="ECO:0000313" key="14">
    <source>
        <dbReference type="EMBL" id="TWT46488.1"/>
    </source>
</evidence>
<comment type="subcellular location">
    <subcellularLocation>
        <location evidence="2">Cytoplasm</location>
    </subcellularLocation>
</comment>
<dbReference type="SFLD" id="SFLDF00275">
    <property type="entry name" value="adenosine_C2_methyltransferase"/>
    <property type="match status" value="1"/>
</dbReference>
<dbReference type="PROSITE" id="PS51918">
    <property type="entry name" value="RADICAL_SAM"/>
    <property type="match status" value="1"/>
</dbReference>
<dbReference type="InterPro" id="IPR058240">
    <property type="entry name" value="rSAM_sf"/>
</dbReference>
<evidence type="ECO:0000256" key="5">
    <source>
        <dbReference type="ARBA" id="ARBA00022490"/>
    </source>
</evidence>
<dbReference type="CDD" id="cd01335">
    <property type="entry name" value="Radical_SAM"/>
    <property type="match status" value="1"/>
</dbReference>
<accession>A0A5C5W689</accession>
<evidence type="ECO:0000256" key="2">
    <source>
        <dbReference type="ARBA" id="ARBA00004496"/>
    </source>
</evidence>
<dbReference type="GO" id="GO:0051539">
    <property type="term" value="F:4 iron, 4 sulfur cluster binding"/>
    <property type="evidence" value="ECO:0007669"/>
    <property type="project" value="UniProtKB-KW"/>
</dbReference>
<evidence type="ECO:0000256" key="9">
    <source>
        <dbReference type="ARBA" id="ARBA00022723"/>
    </source>
</evidence>
<dbReference type="InterPro" id="IPR013785">
    <property type="entry name" value="Aldolase_TIM"/>
</dbReference>
<organism evidence="14 15">
    <name type="scientific">Botrimarina hoheduenensis</name>
    <dbReference type="NCBI Taxonomy" id="2528000"/>
    <lineage>
        <taxon>Bacteria</taxon>
        <taxon>Pseudomonadati</taxon>
        <taxon>Planctomycetota</taxon>
        <taxon>Planctomycetia</taxon>
        <taxon>Pirellulales</taxon>
        <taxon>Lacipirellulaceae</taxon>
        <taxon>Botrimarina</taxon>
    </lineage>
</organism>
<dbReference type="SFLD" id="SFLDG01062">
    <property type="entry name" value="methyltransferase_(Class_A)"/>
    <property type="match status" value="1"/>
</dbReference>
<proteinExistence type="inferred from homology"/>
<protein>
    <submittedName>
        <fullName evidence="14">Ribosomal RNA large subunit methyltransferase Cfr</fullName>
        <ecNumber evidence="14">2.1.1.224</ecNumber>
    </submittedName>
</protein>
<feature type="domain" description="Radical SAM core" evidence="13">
    <location>
        <begin position="110"/>
        <end position="345"/>
    </location>
</feature>
<keyword evidence="10" id="KW-0408">Iron</keyword>
<keyword evidence="12" id="KW-1015">Disulfide bond</keyword>
<dbReference type="Gene3D" id="3.20.20.70">
    <property type="entry name" value="Aldolase class I"/>
    <property type="match status" value="1"/>
</dbReference>
<dbReference type="InterPro" id="IPR040072">
    <property type="entry name" value="Methyltransferase_A"/>
</dbReference>
<comment type="similarity">
    <text evidence="3">Belongs to the radical SAM superfamily. RlmN family.</text>
</comment>
<dbReference type="GO" id="GO:0008173">
    <property type="term" value="F:RNA methyltransferase activity"/>
    <property type="evidence" value="ECO:0007669"/>
    <property type="project" value="InterPro"/>
</dbReference>
<dbReference type="Proteomes" id="UP000318995">
    <property type="component" value="Unassembled WGS sequence"/>
</dbReference>
<dbReference type="PIRSF" id="PIRSF006004">
    <property type="entry name" value="CHP00048"/>
    <property type="match status" value="1"/>
</dbReference>
<dbReference type="GO" id="GO:0046872">
    <property type="term" value="F:metal ion binding"/>
    <property type="evidence" value="ECO:0007669"/>
    <property type="project" value="UniProtKB-KW"/>
</dbReference>
<keyword evidence="8" id="KW-0949">S-adenosyl-L-methionine</keyword>
<keyword evidence="5" id="KW-0963">Cytoplasm</keyword>
<evidence type="ECO:0000256" key="10">
    <source>
        <dbReference type="ARBA" id="ARBA00023004"/>
    </source>
</evidence>
<dbReference type="PANTHER" id="PTHR30544">
    <property type="entry name" value="23S RRNA METHYLTRANSFERASE"/>
    <property type="match status" value="1"/>
</dbReference>
<dbReference type="RefSeq" id="WP_146573046.1">
    <property type="nucleotide sequence ID" value="NZ_SJPH01000003.1"/>
</dbReference>
<evidence type="ECO:0000256" key="4">
    <source>
        <dbReference type="ARBA" id="ARBA00022485"/>
    </source>
</evidence>
<evidence type="ECO:0000259" key="13">
    <source>
        <dbReference type="PROSITE" id="PS51918"/>
    </source>
</evidence>
<evidence type="ECO:0000313" key="15">
    <source>
        <dbReference type="Proteomes" id="UP000318995"/>
    </source>
</evidence>
<dbReference type="GO" id="GO:0070475">
    <property type="term" value="P:rRNA base methylation"/>
    <property type="evidence" value="ECO:0007669"/>
    <property type="project" value="TreeGrafter"/>
</dbReference>
<keyword evidence="11" id="KW-0411">Iron-sulfur</keyword>